<evidence type="ECO:0000256" key="6">
    <source>
        <dbReference type="ARBA" id="ARBA00022729"/>
    </source>
</evidence>
<feature type="chain" id="PRO_5001681770" description="beta-glucosidase" evidence="15">
    <location>
        <begin position="24"/>
        <end position="829"/>
    </location>
</feature>
<dbReference type="FunFam" id="3.20.20.300:FF:000002">
    <property type="entry name" value="Probable beta-glucosidase"/>
    <property type="match status" value="1"/>
</dbReference>
<evidence type="ECO:0000256" key="14">
    <source>
        <dbReference type="RuleBase" id="RU361161"/>
    </source>
</evidence>
<evidence type="ECO:0000256" key="12">
    <source>
        <dbReference type="ARBA" id="ARBA00023326"/>
    </source>
</evidence>
<dbReference type="PROSITE" id="PS00775">
    <property type="entry name" value="GLYCOSYL_HYDROL_F3"/>
    <property type="match status" value="1"/>
</dbReference>
<dbReference type="GO" id="GO:0008422">
    <property type="term" value="F:beta-glucosidase activity"/>
    <property type="evidence" value="ECO:0007669"/>
    <property type="project" value="UniProtKB-EC"/>
</dbReference>
<keyword evidence="9" id="KW-0325">Glycoprotein</keyword>
<dbReference type="VEuPathDB" id="FungiDB:A1O9_06899"/>
<keyword evidence="10 14" id="KW-0119">Carbohydrate metabolism</keyword>
<dbReference type="Gene3D" id="3.20.20.300">
    <property type="entry name" value="Glycoside hydrolase, family 3, N-terminal domain"/>
    <property type="match status" value="1"/>
</dbReference>
<keyword evidence="6 15" id="KW-0732">Signal</keyword>
<dbReference type="SUPFAM" id="SSF52279">
    <property type="entry name" value="Beta-D-glucan exohydrolase, C-terminal domain"/>
    <property type="match status" value="1"/>
</dbReference>
<evidence type="ECO:0000256" key="4">
    <source>
        <dbReference type="ARBA" id="ARBA00005336"/>
    </source>
</evidence>
<dbReference type="Pfam" id="PF01915">
    <property type="entry name" value="Glyco_hydro_3_C"/>
    <property type="match status" value="1"/>
</dbReference>
<evidence type="ECO:0000256" key="15">
    <source>
        <dbReference type="SAM" id="SignalP"/>
    </source>
</evidence>
<keyword evidence="8" id="KW-0136">Cellulose degradation</keyword>
<dbReference type="UniPathway" id="UPA00696"/>
<dbReference type="OrthoDB" id="416222at2759"/>
<comment type="catalytic activity">
    <reaction evidence="1 14">
        <text>Hydrolysis of terminal, non-reducing beta-D-glucosyl residues with release of beta-D-glucose.</text>
        <dbReference type="EC" id="3.2.1.21"/>
    </reaction>
</comment>
<name>A0A072PMG7_9EURO</name>
<dbReference type="Pfam" id="PF14310">
    <property type="entry name" value="Fn3-like"/>
    <property type="match status" value="1"/>
</dbReference>
<dbReference type="STRING" id="1182545.A0A072PMG7"/>
<dbReference type="InterPro" id="IPR001764">
    <property type="entry name" value="Glyco_hydro_3_N"/>
</dbReference>
<dbReference type="SMART" id="SM01217">
    <property type="entry name" value="Fn3_like"/>
    <property type="match status" value="1"/>
</dbReference>
<dbReference type="InterPro" id="IPR036962">
    <property type="entry name" value="Glyco_hydro_3_N_sf"/>
</dbReference>
<evidence type="ECO:0000313" key="17">
    <source>
        <dbReference type="EMBL" id="KEF56710.1"/>
    </source>
</evidence>
<keyword evidence="11 14" id="KW-0326">Glycosidase</keyword>
<comment type="pathway">
    <text evidence="3 14">Glycan metabolism; cellulose degradation.</text>
</comment>
<keyword evidence="5" id="KW-0964">Secreted</keyword>
<comment type="subcellular location">
    <subcellularLocation>
        <location evidence="2">Secreted</location>
    </subcellularLocation>
</comment>
<dbReference type="AlphaFoldDB" id="A0A072PMG7"/>
<keyword evidence="18" id="KW-1185">Reference proteome</keyword>
<dbReference type="InterPro" id="IPR019800">
    <property type="entry name" value="Glyco_hydro_3_AS"/>
</dbReference>
<dbReference type="HOGENOM" id="CLU_004542_2_1_1"/>
<reference evidence="17 18" key="1">
    <citation type="submission" date="2013-03" db="EMBL/GenBank/DDBJ databases">
        <title>The Genome Sequence of Exophiala aquamarina CBS 119918.</title>
        <authorList>
            <consortium name="The Broad Institute Genomics Platform"/>
            <person name="Cuomo C."/>
            <person name="de Hoog S."/>
            <person name="Gorbushina A."/>
            <person name="Walker B."/>
            <person name="Young S.K."/>
            <person name="Zeng Q."/>
            <person name="Gargeya S."/>
            <person name="Fitzgerald M."/>
            <person name="Haas B."/>
            <person name="Abouelleil A."/>
            <person name="Allen A.W."/>
            <person name="Alvarado L."/>
            <person name="Arachchi H.M."/>
            <person name="Berlin A.M."/>
            <person name="Chapman S.B."/>
            <person name="Gainer-Dewar J."/>
            <person name="Goldberg J."/>
            <person name="Griggs A."/>
            <person name="Gujja S."/>
            <person name="Hansen M."/>
            <person name="Howarth C."/>
            <person name="Imamovic A."/>
            <person name="Ireland A."/>
            <person name="Larimer J."/>
            <person name="McCowan C."/>
            <person name="Murphy C."/>
            <person name="Pearson M."/>
            <person name="Poon T.W."/>
            <person name="Priest M."/>
            <person name="Roberts A."/>
            <person name="Saif S."/>
            <person name="Shea T."/>
            <person name="Sisk P."/>
            <person name="Sykes S."/>
            <person name="Wortman J."/>
            <person name="Nusbaum C."/>
            <person name="Birren B."/>
        </authorList>
    </citation>
    <scope>NUCLEOTIDE SEQUENCE [LARGE SCALE GENOMIC DNA]</scope>
    <source>
        <strain evidence="17 18">CBS 119918</strain>
    </source>
</reference>
<dbReference type="InterPro" id="IPR002772">
    <property type="entry name" value="Glyco_hydro_3_C"/>
</dbReference>
<protein>
    <recommendedName>
        <fullName evidence="14">beta-glucosidase</fullName>
        <ecNumber evidence="14">3.2.1.21</ecNumber>
    </recommendedName>
</protein>
<evidence type="ECO:0000256" key="1">
    <source>
        <dbReference type="ARBA" id="ARBA00000448"/>
    </source>
</evidence>
<evidence type="ECO:0000313" key="18">
    <source>
        <dbReference type="Proteomes" id="UP000027920"/>
    </source>
</evidence>
<keyword evidence="7 14" id="KW-0378">Hydrolase</keyword>
<evidence type="ECO:0000256" key="8">
    <source>
        <dbReference type="ARBA" id="ARBA00023001"/>
    </source>
</evidence>
<dbReference type="SUPFAM" id="SSF51445">
    <property type="entry name" value="(Trans)glycosidases"/>
    <property type="match status" value="1"/>
</dbReference>
<organism evidence="17 18">
    <name type="scientific">Exophiala aquamarina CBS 119918</name>
    <dbReference type="NCBI Taxonomy" id="1182545"/>
    <lineage>
        <taxon>Eukaryota</taxon>
        <taxon>Fungi</taxon>
        <taxon>Dikarya</taxon>
        <taxon>Ascomycota</taxon>
        <taxon>Pezizomycotina</taxon>
        <taxon>Eurotiomycetes</taxon>
        <taxon>Chaetothyriomycetidae</taxon>
        <taxon>Chaetothyriales</taxon>
        <taxon>Herpotrichiellaceae</taxon>
        <taxon>Exophiala</taxon>
    </lineage>
</organism>
<dbReference type="RefSeq" id="XP_013259300.1">
    <property type="nucleotide sequence ID" value="XM_013403846.1"/>
</dbReference>
<evidence type="ECO:0000259" key="16">
    <source>
        <dbReference type="SMART" id="SM01217"/>
    </source>
</evidence>
<dbReference type="InterPro" id="IPR026891">
    <property type="entry name" value="Fn3-like"/>
</dbReference>
<dbReference type="EMBL" id="AMGV01000005">
    <property type="protein sequence ID" value="KEF56710.1"/>
    <property type="molecule type" value="Genomic_DNA"/>
</dbReference>
<dbReference type="InterPro" id="IPR013783">
    <property type="entry name" value="Ig-like_fold"/>
</dbReference>
<dbReference type="GO" id="GO:0005576">
    <property type="term" value="C:extracellular region"/>
    <property type="evidence" value="ECO:0007669"/>
    <property type="project" value="UniProtKB-SubCell"/>
</dbReference>
<dbReference type="GeneID" id="25281814"/>
<evidence type="ECO:0000256" key="7">
    <source>
        <dbReference type="ARBA" id="ARBA00022801"/>
    </source>
</evidence>
<dbReference type="Pfam" id="PF00933">
    <property type="entry name" value="Glyco_hydro_3"/>
    <property type="match status" value="1"/>
</dbReference>
<proteinExistence type="inferred from homology"/>
<gene>
    <name evidence="17" type="ORF">A1O9_06899</name>
</gene>
<dbReference type="PRINTS" id="PR00133">
    <property type="entry name" value="GLHYDRLASE3"/>
</dbReference>
<dbReference type="InterPro" id="IPR036881">
    <property type="entry name" value="Glyco_hydro_3_C_sf"/>
</dbReference>
<dbReference type="PANTHER" id="PTHR42715:SF5">
    <property type="entry name" value="BETA-GLUCOSIDASE M-RELATED"/>
    <property type="match status" value="1"/>
</dbReference>
<evidence type="ECO:0000256" key="13">
    <source>
        <dbReference type="ARBA" id="ARBA00024983"/>
    </source>
</evidence>
<dbReference type="EC" id="3.2.1.21" evidence="14"/>
<evidence type="ECO:0000256" key="3">
    <source>
        <dbReference type="ARBA" id="ARBA00004987"/>
    </source>
</evidence>
<feature type="signal peptide" evidence="15">
    <location>
        <begin position="1"/>
        <end position="23"/>
    </location>
</feature>
<evidence type="ECO:0000256" key="11">
    <source>
        <dbReference type="ARBA" id="ARBA00023295"/>
    </source>
</evidence>
<comment type="similarity">
    <text evidence="4 14">Belongs to the glycosyl hydrolase 3 family.</text>
</comment>
<evidence type="ECO:0000256" key="2">
    <source>
        <dbReference type="ARBA" id="ARBA00004613"/>
    </source>
</evidence>
<evidence type="ECO:0000256" key="9">
    <source>
        <dbReference type="ARBA" id="ARBA00023180"/>
    </source>
</evidence>
<dbReference type="PANTHER" id="PTHR42715">
    <property type="entry name" value="BETA-GLUCOSIDASE"/>
    <property type="match status" value="1"/>
</dbReference>
<sequence length="829" mass="88223">MSPLTSALLYLSLSIFSLPLCSAQQDITNDTFFYGQSPWIPALIHSGTGSWAAAYEKASVFVAQLSLEERVNLTGGVQLANGCSGNIPPIERVGFPGMCLTDNGQGVRASDFVSGFASGIHVGASWNRELAYQRGLAMGFEFRKKGVNVMLGPVVGPLGRVAAGGRNWEAFSNDPYLSGALVDPTVRGVQEKGVIACTKHFIGNEQELYRNPTEDPQTNQTIESTSSNIDDRTMHELYLWPFADAVHAGTGSIMCSYNRINNSYGCQNAASQNGLLKTELGFSGFVVSDWFAQHSGVASALAGLDMVMPSGLTYWAGNLTQAVNNGSVPESRVDDMASRIVATWYQMAQDDPASDFTSPGKGMPQALQDPHDVVDARDPSAKWLHLQSAVEGYVLVKNTNSALPLQSPRMLSVYGYSATVAADNNPGKPNPAAAGFSAWSLGATSADLNALICGFGIPANCPPLLQIADKGTLISGGGSGSVTPWYISAPLDALAEYAYDNDVMMLWDLQNINGTSTSSAVTDACLVFINAWATEGQDRPGLADSFSDTLVNNIADQCANTIVVIHNAGIRLVDGFVDHPNVTAILYAHLPGQDSGRALVRVLSGQESPSGKLPYTVAKRFEDYGAIANSTKGRDGGYNWFPQDTFAEGGLVDYRYFDALGIEPRYEFGFGMTYTTFEYSGISVAAVASSGGDNVTIPAFPTGAVRQGGRADLWDMVLMVAADVHNAGNVTAKEVAQVYVTIPNSTVNIPTQKAPVGRQLRGFEKVEVAPGATVRVTFALTRRDLSVWDVQAQEWRLGAGAYVVEVGSSSRMLPLRQTVDVTVMAGGGG</sequence>
<dbReference type="Gene3D" id="2.60.40.10">
    <property type="entry name" value="Immunoglobulins"/>
    <property type="match status" value="1"/>
</dbReference>
<evidence type="ECO:0000256" key="5">
    <source>
        <dbReference type="ARBA" id="ARBA00022525"/>
    </source>
</evidence>
<accession>A0A072PMG7</accession>
<feature type="domain" description="Fibronectin type III-like" evidence="16">
    <location>
        <begin position="734"/>
        <end position="810"/>
    </location>
</feature>
<dbReference type="InterPro" id="IPR050288">
    <property type="entry name" value="Cellulose_deg_GH3"/>
</dbReference>
<dbReference type="GO" id="GO:0030245">
    <property type="term" value="P:cellulose catabolic process"/>
    <property type="evidence" value="ECO:0007669"/>
    <property type="project" value="UniProtKB-UniPathway"/>
</dbReference>
<dbReference type="Proteomes" id="UP000027920">
    <property type="component" value="Unassembled WGS sequence"/>
</dbReference>
<comment type="function">
    <text evidence="13">Beta-glucosidases are one of a number of cellulolytic enzymes involved in the degradation of cellulosic biomass. Catalyzes the last step releasing glucose from the inhibitory cellobiose.</text>
</comment>
<comment type="caution">
    <text evidence="17">The sequence shown here is derived from an EMBL/GenBank/DDBJ whole genome shotgun (WGS) entry which is preliminary data.</text>
</comment>
<keyword evidence="12 14" id="KW-0624">Polysaccharide degradation</keyword>
<dbReference type="InterPro" id="IPR017853">
    <property type="entry name" value="GH"/>
</dbReference>
<evidence type="ECO:0000256" key="10">
    <source>
        <dbReference type="ARBA" id="ARBA00023277"/>
    </source>
</evidence>
<dbReference type="Gene3D" id="3.40.50.1700">
    <property type="entry name" value="Glycoside hydrolase family 3 C-terminal domain"/>
    <property type="match status" value="1"/>
</dbReference>